<proteinExistence type="predicted"/>
<accession>A0A3N4IHV4</accession>
<dbReference type="Proteomes" id="UP000275078">
    <property type="component" value="Unassembled WGS sequence"/>
</dbReference>
<evidence type="ECO:0008006" key="3">
    <source>
        <dbReference type="Google" id="ProtNLM"/>
    </source>
</evidence>
<evidence type="ECO:0000313" key="2">
    <source>
        <dbReference type="Proteomes" id="UP000275078"/>
    </source>
</evidence>
<sequence>MNSPLLALPLDLRLEIYDHCSAFSLLQLISTSSQLRTEIKPQKAIIARSFGYNKRLDGALHAILELQGIFEMEAWSDAIDLSIYHIEEVLKDEATLFASHYNGDPPELVQVGEFQGYEFLGGNNPAAILRRIPASKRFKYIHPAGGARYICFKCLQVTPKMHSCTCSCWTFTLEAVTMRYPCSECWRKMVAESTILEYDISLGWM</sequence>
<keyword evidence="2" id="KW-1185">Reference proteome</keyword>
<protein>
    <recommendedName>
        <fullName evidence="3">F-box domain-containing protein</fullName>
    </recommendedName>
</protein>
<organism evidence="1 2">
    <name type="scientific">Ascobolus immersus RN42</name>
    <dbReference type="NCBI Taxonomy" id="1160509"/>
    <lineage>
        <taxon>Eukaryota</taxon>
        <taxon>Fungi</taxon>
        <taxon>Dikarya</taxon>
        <taxon>Ascomycota</taxon>
        <taxon>Pezizomycotina</taxon>
        <taxon>Pezizomycetes</taxon>
        <taxon>Pezizales</taxon>
        <taxon>Ascobolaceae</taxon>
        <taxon>Ascobolus</taxon>
    </lineage>
</organism>
<evidence type="ECO:0000313" key="1">
    <source>
        <dbReference type="EMBL" id="RPA85733.1"/>
    </source>
</evidence>
<gene>
    <name evidence="1" type="ORF">BJ508DRAFT_166997</name>
</gene>
<dbReference type="AlphaFoldDB" id="A0A3N4IHV4"/>
<dbReference type="EMBL" id="ML119652">
    <property type="protein sequence ID" value="RPA85733.1"/>
    <property type="molecule type" value="Genomic_DNA"/>
</dbReference>
<reference evidence="1 2" key="1">
    <citation type="journal article" date="2018" name="Nat. Ecol. Evol.">
        <title>Pezizomycetes genomes reveal the molecular basis of ectomycorrhizal truffle lifestyle.</title>
        <authorList>
            <person name="Murat C."/>
            <person name="Payen T."/>
            <person name="Noel B."/>
            <person name="Kuo A."/>
            <person name="Morin E."/>
            <person name="Chen J."/>
            <person name="Kohler A."/>
            <person name="Krizsan K."/>
            <person name="Balestrini R."/>
            <person name="Da Silva C."/>
            <person name="Montanini B."/>
            <person name="Hainaut M."/>
            <person name="Levati E."/>
            <person name="Barry K.W."/>
            <person name="Belfiori B."/>
            <person name="Cichocki N."/>
            <person name="Clum A."/>
            <person name="Dockter R.B."/>
            <person name="Fauchery L."/>
            <person name="Guy J."/>
            <person name="Iotti M."/>
            <person name="Le Tacon F."/>
            <person name="Lindquist E.A."/>
            <person name="Lipzen A."/>
            <person name="Malagnac F."/>
            <person name="Mello A."/>
            <person name="Molinier V."/>
            <person name="Miyauchi S."/>
            <person name="Poulain J."/>
            <person name="Riccioni C."/>
            <person name="Rubini A."/>
            <person name="Sitrit Y."/>
            <person name="Splivallo R."/>
            <person name="Traeger S."/>
            <person name="Wang M."/>
            <person name="Zifcakova L."/>
            <person name="Wipf D."/>
            <person name="Zambonelli A."/>
            <person name="Paolocci F."/>
            <person name="Nowrousian M."/>
            <person name="Ottonello S."/>
            <person name="Baldrian P."/>
            <person name="Spatafora J.W."/>
            <person name="Henrissat B."/>
            <person name="Nagy L.G."/>
            <person name="Aury J.M."/>
            <person name="Wincker P."/>
            <person name="Grigoriev I.V."/>
            <person name="Bonfante P."/>
            <person name="Martin F.M."/>
        </authorList>
    </citation>
    <scope>NUCLEOTIDE SEQUENCE [LARGE SCALE GENOMIC DNA]</scope>
    <source>
        <strain evidence="1 2">RN42</strain>
    </source>
</reference>
<name>A0A3N4IHV4_ASCIM</name>